<dbReference type="AlphaFoldDB" id="A0A3G8ZN87"/>
<dbReference type="PROSITE" id="PS51078">
    <property type="entry name" value="ICLR_ED"/>
    <property type="match status" value="1"/>
</dbReference>
<keyword evidence="3" id="KW-0804">Transcription</keyword>
<feature type="domain" description="IclR-ED" evidence="6">
    <location>
        <begin position="110"/>
        <end position="260"/>
    </location>
</feature>
<feature type="region of interest" description="Disordered" evidence="4">
    <location>
        <begin position="1"/>
        <end position="21"/>
    </location>
</feature>
<dbReference type="InterPro" id="IPR014757">
    <property type="entry name" value="Tscrpt_reg_IclR_C"/>
</dbReference>
<dbReference type="InterPro" id="IPR036390">
    <property type="entry name" value="WH_DNA-bd_sf"/>
</dbReference>
<evidence type="ECO:0000256" key="2">
    <source>
        <dbReference type="ARBA" id="ARBA00023125"/>
    </source>
</evidence>
<accession>A0A3G8ZN87</accession>
<reference evidence="7 8" key="1">
    <citation type="submission" date="2018-11" db="EMBL/GenBank/DDBJ databases">
        <authorList>
            <person name="Da X."/>
        </authorList>
    </citation>
    <scope>NUCLEOTIDE SEQUENCE [LARGE SCALE GENOMIC DNA]</scope>
    <source>
        <strain evidence="7 8">S14-144</strain>
    </source>
</reference>
<feature type="domain" description="HTH iclR-type" evidence="5">
    <location>
        <begin position="49"/>
        <end position="109"/>
    </location>
</feature>
<proteinExistence type="predicted"/>
<gene>
    <name evidence="7" type="ORF">EH165_11105</name>
</gene>
<dbReference type="InterPro" id="IPR005471">
    <property type="entry name" value="Tscrpt_reg_IclR_N"/>
</dbReference>
<evidence type="ECO:0000256" key="1">
    <source>
        <dbReference type="ARBA" id="ARBA00023015"/>
    </source>
</evidence>
<keyword evidence="2" id="KW-0238">DNA-binding</keyword>
<dbReference type="Pfam" id="PF01614">
    <property type="entry name" value="IclR_C"/>
    <property type="match status" value="1"/>
</dbReference>
<evidence type="ECO:0000259" key="5">
    <source>
        <dbReference type="PROSITE" id="PS51077"/>
    </source>
</evidence>
<dbReference type="GO" id="GO:0003677">
    <property type="term" value="F:DNA binding"/>
    <property type="evidence" value="ECO:0007669"/>
    <property type="project" value="UniProtKB-KW"/>
</dbReference>
<reference evidence="7 8" key="2">
    <citation type="submission" date="2018-12" db="EMBL/GenBank/DDBJ databases">
        <title>Nakamurella antarcticus sp. nov., isolated from Antarctica South Shetland Islands soil.</title>
        <authorList>
            <person name="Peng F."/>
        </authorList>
    </citation>
    <scope>NUCLEOTIDE SEQUENCE [LARGE SCALE GENOMIC DNA]</scope>
    <source>
        <strain evidence="7 8">S14-144</strain>
    </source>
</reference>
<dbReference type="PROSITE" id="PS51077">
    <property type="entry name" value="HTH_ICLR"/>
    <property type="match status" value="1"/>
</dbReference>
<dbReference type="Gene3D" id="3.30.450.40">
    <property type="match status" value="2"/>
</dbReference>
<evidence type="ECO:0000313" key="8">
    <source>
        <dbReference type="Proteomes" id="UP000268084"/>
    </source>
</evidence>
<keyword evidence="1" id="KW-0805">Transcription regulation</keyword>
<evidence type="ECO:0000256" key="3">
    <source>
        <dbReference type="ARBA" id="ARBA00023163"/>
    </source>
</evidence>
<sequence length="289" mass="30141">MHRDGEGESVTKATDHTSRPSRAVALSQIVSANPALAPSPALAPLVSSTRTVDRALDLLAEVCAEGALSLSEVAKRADLPVSTALRLLRTLERANFLIRGETGMFEAGTRLIQLGAAAFGRQSLVPLAQPSLQRLVHATGETAYVSKLGPGNSALYLGIVEGTHAIRHTSWVGRTVPLDGTAVGFALRDIVGDQGYVALRSAVEPDVTAIAAPIKRPGGIAGALSILGPTYRIDDVQLAEFGRLVALEAATVAANFFIGVGPSSVEDPPLVATSVHLSERDKYKKVATG</sequence>
<dbReference type="PANTHER" id="PTHR30136">
    <property type="entry name" value="HELIX-TURN-HELIX TRANSCRIPTIONAL REGULATOR, ICLR FAMILY"/>
    <property type="match status" value="1"/>
</dbReference>
<dbReference type="SUPFAM" id="SSF46785">
    <property type="entry name" value="Winged helix' DNA-binding domain"/>
    <property type="match status" value="1"/>
</dbReference>
<dbReference type="PANTHER" id="PTHR30136:SF24">
    <property type="entry name" value="HTH-TYPE TRANSCRIPTIONAL REPRESSOR ALLR"/>
    <property type="match status" value="1"/>
</dbReference>
<dbReference type="InterPro" id="IPR050707">
    <property type="entry name" value="HTH_MetabolicPath_Reg"/>
</dbReference>
<dbReference type="OrthoDB" id="3209193at2"/>
<dbReference type="SMART" id="SM00346">
    <property type="entry name" value="HTH_ICLR"/>
    <property type="match status" value="1"/>
</dbReference>
<evidence type="ECO:0000313" key="7">
    <source>
        <dbReference type="EMBL" id="AZI58598.1"/>
    </source>
</evidence>
<dbReference type="Proteomes" id="UP000268084">
    <property type="component" value="Chromosome"/>
</dbReference>
<dbReference type="SUPFAM" id="SSF55781">
    <property type="entry name" value="GAF domain-like"/>
    <property type="match status" value="1"/>
</dbReference>
<dbReference type="Pfam" id="PF09339">
    <property type="entry name" value="HTH_IclR"/>
    <property type="match status" value="1"/>
</dbReference>
<keyword evidence="8" id="KW-1185">Reference proteome</keyword>
<evidence type="ECO:0000259" key="6">
    <source>
        <dbReference type="PROSITE" id="PS51078"/>
    </source>
</evidence>
<organism evidence="7 8">
    <name type="scientific">Nakamurella antarctica</name>
    <dbReference type="NCBI Taxonomy" id="1902245"/>
    <lineage>
        <taxon>Bacteria</taxon>
        <taxon>Bacillati</taxon>
        <taxon>Actinomycetota</taxon>
        <taxon>Actinomycetes</taxon>
        <taxon>Nakamurellales</taxon>
        <taxon>Nakamurellaceae</taxon>
        <taxon>Nakamurella</taxon>
    </lineage>
</organism>
<dbReference type="EMBL" id="CP034170">
    <property type="protein sequence ID" value="AZI58598.1"/>
    <property type="molecule type" value="Genomic_DNA"/>
</dbReference>
<protein>
    <submittedName>
        <fullName evidence="7">IclR family transcriptional regulator</fullName>
    </submittedName>
</protein>
<dbReference type="Gene3D" id="1.10.10.10">
    <property type="entry name" value="Winged helix-like DNA-binding domain superfamily/Winged helix DNA-binding domain"/>
    <property type="match status" value="1"/>
</dbReference>
<evidence type="ECO:0000256" key="4">
    <source>
        <dbReference type="SAM" id="MobiDB-lite"/>
    </source>
</evidence>
<name>A0A3G8ZN87_9ACTN</name>
<dbReference type="GO" id="GO:0045892">
    <property type="term" value="P:negative regulation of DNA-templated transcription"/>
    <property type="evidence" value="ECO:0007669"/>
    <property type="project" value="TreeGrafter"/>
</dbReference>
<dbReference type="KEGG" id="nak:EH165_11105"/>
<dbReference type="GO" id="GO:0003700">
    <property type="term" value="F:DNA-binding transcription factor activity"/>
    <property type="evidence" value="ECO:0007669"/>
    <property type="project" value="TreeGrafter"/>
</dbReference>
<dbReference type="InterPro" id="IPR029016">
    <property type="entry name" value="GAF-like_dom_sf"/>
</dbReference>
<dbReference type="InterPro" id="IPR036388">
    <property type="entry name" value="WH-like_DNA-bd_sf"/>
</dbReference>